<keyword evidence="3" id="KW-0032">Aminotransferase</keyword>
<dbReference type="Gene3D" id="3.20.10.10">
    <property type="entry name" value="D-amino Acid Aminotransferase, subunit A, domain 2"/>
    <property type="match status" value="1"/>
</dbReference>
<dbReference type="PANTHER" id="PTHR11825">
    <property type="entry name" value="SUBGROUP IIII AMINOTRANSFERASE"/>
    <property type="match status" value="1"/>
</dbReference>
<comment type="cofactor">
    <cofactor evidence="1">
        <name>pyridoxal 5'-phosphate</name>
        <dbReference type="ChEBI" id="CHEBI:597326"/>
    </cofactor>
</comment>
<keyword evidence="8" id="KW-1185">Reference proteome</keyword>
<dbReference type="Pfam" id="PF01063">
    <property type="entry name" value="Aminotran_4"/>
    <property type="match status" value="1"/>
</dbReference>
<name>A0A9P4JKD4_9PLEO</name>
<dbReference type="Proteomes" id="UP000799536">
    <property type="component" value="Unassembled WGS sequence"/>
</dbReference>
<evidence type="ECO:0000256" key="5">
    <source>
        <dbReference type="ARBA" id="ARBA00022898"/>
    </source>
</evidence>
<dbReference type="OrthoDB" id="1732691at2759"/>
<accession>A0A9P4JKD4</accession>
<feature type="compositionally biased region" description="Low complexity" evidence="6">
    <location>
        <begin position="216"/>
        <end position="225"/>
    </location>
</feature>
<comment type="similarity">
    <text evidence="2">Belongs to the class-IV pyridoxal-phosphate-dependent aminotransferase family.</text>
</comment>
<dbReference type="InterPro" id="IPR005786">
    <property type="entry name" value="B_amino_transII"/>
</dbReference>
<dbReference type="GO" id="GO:0009099">
    <property type="term" value="P:L-valine biosynthetic process"/>
    <property type="evidence" value="ECO:0007669"/>
    <property type="project" value="TreeGrafter"/>
</dbReference>
<dbReference type="InterPro" id="IPR036038">
    <property type="entry name" value="Aminotransferase-like"/>
</dbReference>
<dbReference type="Gene3D" id="3.30.470.10">
    <property type="match status" value="1"/>
</dbReference>
<dbReference type="InterPro" id="IPR043131">
    <property type="entry name" value="BCAT-like_N"/>
</dbReference>
<evidence type="ECO:0000313" key="8">
    <source>
        <dbReference type="Proteomes" id="UP000799536"/>
    </source>
</evidence>
<feature type="region of interest" description="Disordered" evidence="6">
    <location>
        <begin position="216"/>
        <end position="241"/>
    </location>
</feature>
<dbReference type="GO" id="GO:0005739">
    <property type="term" value="C:mitochondrion"/>
    <property type="evidence" value="ECO:0007669"/>
    <property type="project" value="TreeGrafter"/>
</dbReference>
<dbReference type="FunFam" id="3.30.470.10:FF:000005">
    <property type="entry name" value="Branched-chain-amino-acid aminotransferase"/>
    <property type="match status" value="1"/>
</dbReference>
<reference evidence="7" key="1">
    <citation type="journal article" date="2020" name="Stud. Mycol.">
        <title>101 Dothideomycetes genomes: a test case for predicting lifestyles and emergence of pathogens.</title>
        <authorList>
            <person name="Haridas S."/>
            <person name="Albert R."/>
            <person name="Binder M."/>
            <person name="Bloem J."/>
            <person name="Labutti K."/>
            <person name="Salamov A."/>
            <person name="Andreopoulos B."/>
            <person name="Baker S."/>
            <person name="Barry K."/>
            <person name="Bills G."/>
            <person name="Bluhm B."/>
            <person name="Cannon C."/>
            <person name="Castanera R."/>
            <person name="Culley D."/>
            <person name="Daum C."/>
            <person name="Ezra D."/>
            <person name="Gonzalez J."/>
            <person name="Henrissat B."/>
            <person name="Kuo A."/>
            <person name="Liang C."/>
            <person name="Lipzen A."/>
            <person name="Lutzoni F."/>
            <person name="Magnuson J."/>
            <person name="Mondo S."/>
            <person name="Nolan M."/>
            <person name="Ohm R."/>
            <person name="Pangilinan J."/>
            <person name="Park H.-J."/>
            <person name="Ramirez L."/>
            <person name="Alfaro M."/>
            <person name="Sun H."/>
            <person name="Tritt A."/>
            <person name="Yoshinaga Y."/>
            <person name="Zwiers L.-H."/>
            <person name="Turgeon B."/>
            <person name="Goodwin S."/>
            <person name="Spatafora J."/>
            <person name="Crous P."/>
            <person name="Grigoriev I."/>
        </authorList>
    </citation>
    <scope>NUCLEOTIDE SEQUENCE</scope>
    <source>
        <strain evidence="7">ATCC 74209</strain>
    </source>
</reference>
<proteinExistence type="inferred from homology"/>
<evidence type="ECO:0000313" key="7">
    <source>
        <dbReference type="EMBL" id="KAF2198739.1"/>
    </source>
</evidence>
<comment type="caution">
    <text evidence="7">The sequence shown here is derived from an EMBL/GenBank/DDBJ whole genome shotgun (WGS) entry which is preliminary data.</text>
</comment>
<evidence type="ECO:0000256" key="2">
    <source>
        <dbReference type="ARBA" id="ARBA00009320"/>
    </source>
</evidence>
<sequence>MAPGVLLSGTSTPIPRQNNNALNDDYITNAADVNIPSSDLGAKLDASTLQVTLTPSPKIVPAAEDLAFGKHVTDHMLQIRWTEKAGWHAPQIMPYAPLSLDPAACVFNYGFECFEGMKAYKDSAGKVRLFRPLDNLKRFNESARRIALPGFDAEELLKLVAKFVEVEERWIYQLPTHTLYLRPVLIGTSASLGVTAPTEALLYLIASPVGSYFSAPAPSAPRTSPDNLPTTTPSTPQSALKKRQTPGILLKSLNPYHHARAFRGGAGCHKIGGNYAPCIRVERDAKKHGFQQVLWTTPGVEDEEFVGEAGTMNVFVVLRHRGRLEWRGEQEETEVFELVPPPLDGTILPGITRSCVLELAKSKNSKMPYVKVNSAWRVSERQISMAEMASAAAKGDLIEVFGTGTAAVVTGIRGIEWRGEMISCGEQGEVTQLMKSWIEDVQYGRAEESGWSVGAEESRWSVKAEDLLVH</sequence>
<dbReference type="GO" id="GO:0009098">
    <property type="term" value="P:L-leucine biosynthetic process"/>
    <property type="evidence" value="ECO:0007669"/>
    <property type="project" value="TreeGrafter"/>
</dbReference>
<organism evidence="7 8">
    <name type="scientific">Delitschia confertaspora ATCC 74209</name>
    <dbReference type="NCBI Taxonomy" id="1513339"/>
    <lineage>
        <taxon>Eukaryota</taxon>
        <taxon>Fungi</taxon>
        <taxon>Dikarya</taxon>
        <taxon>Ascomycota</taxon>
        <taxon>Pezizomycotina</taxon>
        <taxon>Dothideomycetes</taxon>
        <taxon>Pleosporomycetidae</taxon>
        <taxon>Pleosporales</taxon>
        <taxon>Delitschiaceae</taxon>
        <taxon>Delitschia</taxon>
    </lineage>
</organism>
<evidence type="ECO:0008006" key="9">
    <source>
        <dbReference type="Google" id="ProtNLM"/>
    </source>
</evidence>
<dbReference type="AlphaFoldDB" id="A0A9P4JKD4"/>
<dbReference type="InterPro" id="IPR001544">
    <property type="entry name" value="Aminotrans_IV"/>
</dbReference>
<gene>
    <name evidence="7" type="ORF">GQ43DRAFT_457636</name>
</gene>
<dbReference type="GO" id="GO:0004084">
    <property type="term" value="F:branched-chain-amino-acid transaminase activity"/>
    <property type="evidence" value="ECO:0007669"/>
    <property type="project" value="InterPro"/>
</dbReference>
<dbReference type="CDD" id="cd01557">
    <property type="entry name" value="BCAT_beta_family"/>
    <property type="match status" value="1"/>
</dbReference>
<dbReference type="SUPFAM" id="SSF56752">
    <property type="entry name" value="D-aminoacid aminotransferase-like PLP-dependent enzymes"/>
    <property type="match status" value="1"/>
</dbReference>
<dbReference type="PANTHER" id="PTHR11825:SF69">
    <property type="entry name" value="BRANCHED-CHAIN-AMINO-ACID AMINOTRANSFERASE"/>
    <property type="match status" value="1"/>
</dbReference>
<feature type="compositionally biased region" description="Polar residues" evidence="6">
    <location>
        <begin position="226"/>
        <end position="238"/>
    </location>
</feature>
<dbReference type="InterPro" id="IPR043132">
    <property type="entry name" value="BCAT-like_C"/>
</dbReference>
<dbReference type="EMBL" id="ML994121">
    <property type="protein sequence ID" value="KAF2198739.1"/>
    <property type="molecule type" value="Genomic_DNA"/>
</dbReference>
<evidence type="ECO:0000256" key="4">
    <source>
        <dbReference type="ARBA" id="ARBA00022679"/>
    </source>
</evidence>
<keyword evidence="5" id="KW-0663">Pyridoxal phosphate</keyword>
<evidence type="ECO:0000256" key="6">
    <source>
        <dbReference type="SAM" id="MobiDB-lite"/>
    </source>
</evidence>
<dbReference type="InterPro" id="IPR033939">
    <property type="entry name" value="BCAT_family"/>
</dbReference>
<protein>
    <recommendedName>
        <fullName evidence="9">Branched-chain-amino-acid aminotransferase</fullName>
    </recommendedName>
</protein>
<evidence type="ECO:0000256" key="1">
    <source>
        <dbReference type="ARBA" id="ARBA00001933"/>
    </source>
</evidence>
<evidence type="ECO:0000256" key="3">
    <source>
        <dbReference type="ARBA" id="ARBA00022576"/>
    </source>
</evidence>
<keyword evidence="4" id="KW-0808">Transferase</keyword>